<dbReference type="InterPro" id="IPR055300">
    <property type="entry name" value="CWZF3/5/7"/>
</dbReference>
<evidence type="ECO:0000313" key="6">
    <source>
        <dbReference type="EMBL" id="OAY55972.1"/>
    </source>
</evidence>
<evidence type="ECO:0000256" key="1">
    <source>
        <dbReference type="ARBA" id="ARBA00022723"/>
    </source>
</evidence>
<feature type="region of interest" description="Disordered" evidence="4">
    <location>
        <begin position="1"/>
        <end position="27"/>
    </location>
</feature>
<reference evidence="6 7" key="1">
    <citation type="submission" date="2016-02" db="EMBL/GenBank/DDBJ databases">
        <title>WGS assembly of Manihot esculenta.</title>
        <authorList>
            <person name="Bredeson J.V."/>
            <person name="Prochnik S.E."/>
            <person name="Lyons J.B."/>
            <person name="Schmutz J."/>
            <person name="Grimwood J."/>
            <person name="Vrebalov J."/>
            <person name="Bart R.S."/>
            <person name="Amuge T."/>
            <person name="Ferguson M.E."/>
            <person name="Green R."/>
            <person name="Putnam N."/>
            <person name="Stites J."/>
            <person name="Rounsley S."/>
            <person name="Rokhsar D.S."/>
        </authorList>
    </citation>
    <scope>NUCLEOTIDE SEQUENCE [LARGE SCALE GENOMIC DNA]</scope>
    <source>
        <strain evidence="7">cv. AM560-2</strain>
        <tissue evidence="6">Leaf</tissue>
    </source>
</reference>
<keyword evidence="3" id="KW-0862">Zinc</keyword>
<feature type="compositionally biased region" description="Low complexity" evidence="4">
    <location>
        <begin position="1364"/>
        <end position="1376"/>
    </location>
</feature>
<evidence type="ECO:0000256" key="3">
    <source>
        <dbReference type="ARBA" id="ARBA00022833"/>
    </source>
</evidence>
<dbReference type="Pfam" id="PF07496">
    <property type="entry name" value="zf-CW"/>
    <property type="match status" value="1"/>
</dbReference>
<sequence length="1688" mass="185236">MGMEDSELEEGEAFQYKDDDDNNIDPEIALSYIDEKIQNVLGHFQKDFEGGVSAENLGAKFGGYGSFLPTYERSPQRNSTWSHPKTPQKNSSPPRSPNNLPVEGTPQNLRVLSNVLPPVKLGTSSYSANTLHKSRLESGDVSVKQDSDLSSAPFSQKSHLKYGNSSKLGNPSDQRTLKVRIKVGPDNVARKTAAIYSGLGLDNSPSSSLGNSPEDDALLPVFQQIAEESPSGILQVMTSFPVPRGTLISPLHQSLLCLIRKEKLPRDSELMPCLKGTQDNFAFLADESKLLGKSDRPACMKQGNDSIFENSKALSANRKLENDNAKSMNVLSNDLKSMPRLVKTDGGETLKAIGMSSEVPREAGQDGVRDRMFSSDFMKEDSLESRSGQDSGKEKKNALSSSAEKVLEKRGLSCDGNGKSKYSKSVFSKGYSHAAKCKEDLKVGSLASSKQKIGQQDQFSMPGVKEKQFLEGKKSHGSESSKNLAAAPAKESFRVGDSEAPKGTTTVIQGVSKSKNKMHKRKSQKDIIKARDNHRGPLDLKLEKKNGPMGLLERPSISRQNDHFMDDLEMDQHASFNKLREKFDGKRVGNQPVPGALVKDVAYVGTSIPGNTLASEVAPPVTAPILIEENWVCCDSCQKWRLLPYGTKPEQLPEKWLCTMLNWLPGMNRCDISEEETTKALNALYQLPHAVGQNNLQNHANRTTSGVHIPHVDHNHQSLDSHAAPLRGKKKRGLKEMGKAGSGMIQLLNSTKNQYQLQESVKSRSLNDMNQSPAEANQLNKSIFHTVSKSHNLIAEQKEKHIDGAGDTKQVKINKREADHYGYGTSKKTKIEDESHNDKYCNSDMDIGRTCQNSKNGSSAKASGKDLWKSNEKFDKKEKLLVSVKNLGDQGQMSSDGGSLNVGTSDKRNISMKKRKLREWQDNQNGADSSLNAKERSESGLKKEKKSRISKCGSSSMNNCNDKLDKKEKVTSLLSTGSQDHLIDGVEAVRSIHKDEQTWKHRRKFASQKTLDGTNLAKKDRGPGQLSMTATSSSSKVSGSLKTRATFDDVKGSPVESVSSSPLRTSYPQKLGSTGGSILPKDDAINEGLPVNGEPRRCRDREVDGQINRSGTAKKEKVSANHLPESSKPSLLDYQEGDANHKISQTKCSSDFLNCGAEITECRDCSSDMLAIKNGHDKDRVGKHHHGNVVFPQKFGKGSSLQLKDNDRSSTSDFDRDEMKVSEPVNAHVDFLKKSTRNESEIDARSHVSLLKRMNNGKQGIPGNPSSKSKSKKDEKLRVSMSGSIGQCSRDGRMEHPPKLQGHDDSDAKLSAIHIRKLDTATQENLIQDFDGETKTDPIRKDSRSRTTKLAARSEQEAKHESQSRQSASASQQEGASVRHWIHVSGNGDVSKASKYLENPVTNNDSHQSSGDHMLDMKGVGVGDLNAPSPRRTNSSSQTASNALKEAKDLRDYADRLKISGFGFESNEINFQAALKFLEGASLLETCNDSGRQGEMTVMQMYSTAAKICECSASEYERRHEMAAASLAYKCMEVAYLRLVYCKNSSLSRDRNELQACLQTFSQGESPSSSASDIDNLNNQATVDKATISKGTISHVAGNTVIVARNHSNFLRLLDFTQDIHFAMEASTKAQNAYSAANVALEQVQNRDCITSVKKVLDFGFQDVEKLILLVQHATEAITRAGLVGARD</sequence>
<feature type="region of interest" description="Disordered" evidence="4">
    <location>
        <begin position="1010"/>
        <end position="1129"/>
    </location>
</feature>
<dbReference type="Pfam" id="PF24756">
    <property type="entry name" value="THD_CWZF3-5-7"/>
    <property type="match status" value="1"/>
</dbReference>
<dbReference type="STRING" id="3983.A0A251LCR7"/>
<protein>
    <recommendedName>
        <fullName evidence="5">CW-type domain-containing protein</fullName>
    </recommendedName>
</protein>
<dbReference type="InterPro" id="IPR011124">
    <property type="entry name" value="Znf_CW"/>
</dbReference>
<keyword evidence="7" id="KW-1185">Reference proteome</keyword>
<proteinExistence type="predicted"/>
<dbReference type="Gramene" id="Manes.03G193000.4.v8.1">
    <property type="protein sequence ID" value="Manes.03G193000.4.v8.1.CDS"/>
    <property type="gene ID" value="Manes.03G193000.v8.1"/>
</dbReference>
<keyword evidence="1" id="KW-0479">Metal-binding</keyword>
<feature type="compositionally biased region" description="Basic and acidic residues" evidence="4">
    <location>
        <begin position="468"/>
        <end position="479"/>
    </location>
</feature>
<feature type="compositionally biased region" description="Basic and acidic residues" evidence="4">
    <location>
        <begin position="1352"/>
        <end position="1363"/>
    </location>
</feature>
<feature type="compositionally biased region" description="Basic and acidic residues" evidence="4">
    <location>
        <begin position="1094"/>
        <end position="1104"/>
    </location>
</feature>
<feature type="compositionally biased region" description="Acidic residues" evidence="4">
    <location>
        <begin position="1"/>
        <end position="24"/>
    </location>
</feature>
<dbReference type="EMBL" id="CM004389">
    <property type="protein sequence ID" value="OAY55972.1"/>
    <property type="molecule type" value="Genomic_DNA"/>
</dbReference>
<feature type="compositionally biased region" description="Low complexity" evidence="4">
    <location>
        <begin position="1027"/>
        <end position="1040"/>
    </location>
</feature>
<gene>
    <name evidence="6" type="ORF">MANES_03G193000</name>
</gene>
<feature type="compositionally biased region" description="Basic and acidic residues" evidence="4">
    <location>
        <begin position="1332"/>
        <end position="1345"/>
    </location>
</feature>
<feature type="region of interest" description="Disordered" evidence="4">
    <location>
        <begin position="376"/>
        <end position="407"/>
    </location>
</feature>
<feature type="compositionally biased region" description="Basic and acidic residues" evidence="4">
    <location>
        <begin position="491"/>
        <end position="500"/>
    </location>
</feature>
<feature type="compositionally biased region" description="Polar residues" evidence="4">
    <location>
        <begin position="922"/>
        <end position="932"/>
    </location>
</feature>
<feature type="region of interest" description="Disordered" evidence="4">
    <location>
        <begin position="468"/>
        <end position="504"/>
    </location>
</feature>
<evidence type="ECO:0000259" key="5">
    <source>
        <dbReference type="PROSITE" id="PS51050"/>
    </source>
</evidence>
<feature type="region of interest" description="Disordered" evidence="4">
    <location>
        <begin position="1329"/>
        <end position="1377"/>
    </location>
</feature>
<feature type="compositionally biased region" description="Low complexity" evidence="4">
    <location>
        <begin position="888"/>
        <end position="899"/>
    </location>
</feature>
<evidence type="ECO:0000313" key="7">
    <source>
        <dbReference type="Proteomes" id="UP000091857"/>
    </source>
</evidence>
<feature type="region of interest" description="Disordered" evidence="4">
    <location>
        <begin position="72"/>
        <end position="105"/>
    </location>
</feature>
<feature type="compositionally biased region" description="Basic and acidic residues" evidence="4">
    <location>
        <begin position="1204"/>
        <end position="1218"/>
    </location>
</feature>
<feature type="region of interest" description="Disordered" evidence="4">
    <location>
        <begin position="1399"/>
        <end position="1443"/>
    </location>
</feature>
<feature type="region of interest" description="Disordered" evidence="4">
    <location>
        <begin position="137"/>
        <end position="176"/>
    </location>
</feature>
<dbReference type="PROSITE" id="PS51050">
    <property type="entry name" value="ZF_CW"/>
    <property type="match status" value="1"/>
</dbReference>
<dbReference type="PANTHER" id="PTHR46524">
    <property type="entry name" value="CW-TYPE ZINC FINGER"/>
    <property type="match status" value="1"/>
</dbReference>
<name>A0A251LCR7_MANES</name>
<dbReference type="EMBL" id="CM004389">
    <property type="protein sequence ID" value="OAY55971.1"/>
    <property type="molecule type" value="Genomic_DNA"/>
</dbReference>
<dbReference type="Gene3D" id="3.30.40.100">
    <property type="match status" value="1"/>
</dbReference>
<accession>A0A251LCR7</accession>
<feature type="region of interest" description="Disordered" evidence="4">
    <location>
        <begin position="1250"/>
        <end position="1305"/>
    </location>
</feature>
<feature type="compositionally biased region" description="Basic and acidic residues" evidence="4">
    <location>
        <begin position="1290"/>
        <end position="1305"/>
    </location>
</feature>
<feature type="compositionally biased region" description="Basic and acidic residues" evidence="4">
    <location>
        <begin position="137"/>
        <end position="147"/>
    </location>
</feature>
<dbReference type="InterPro" id="IPR056406">
    <property type="entry name" value="THD_CWZF3/5/7"/>
</dbReference>
<dbReference type="PANTHER" id="PTHR46524:SF12">
    <property type="entry name" value="CW-TYPE DOMAIN-CONTAINING PROTEIN"/>
    <property type="match status" value="1"/>
</dbReference>
<feature type="compositionally biased region" description="Polar residues" evidence="4">
    <location>
        <begin position="952"/>
        <end position="961"/>
    </location>
</feature>
<keyword evidence="2" id="KW-0863">Zinc-finger</keyword>
<evidence type="ECO:0000256" key="4">
    <source>
        <dbReference type="SAM" id="MobiDB-lite"/>
    </source>
</evidence>
<dbReference type="Proteomes" id="UP000091857">
    <property type="component" value="Chromosome 3"/>
</dbReference>
<feature type="domain" description="CW-type" evidence="5">
    <location>
        <begin position="625"/>
        <end position="678"/>
    </location>
</feature>
<feature type="compositionally biased region" description="Polar residues" evidence="4">
    <location>
        <begin position="76"/>
        <end position="89"/>
    </location>
</feature>
<organism evidence="6 7">
    <name type="scientific">Manihot esculenta</name>
    <name type="common">Cassava</name>
    <name type="synonym">Jatropha manihot</name>
    <dbReference type="NCBI Taxonomy" id="3983"/>
    <lineage>
        <taxon>Eukaryota</taxon>
        <taxon>Viridiplantae</taxon>
        <taxon>Streptophyta</taxon>
        <taxon>Embryophyta</taxon>
        <taxon>Tracheophyta</taxon>
        <taxon>Spermatophyta</taxon>
        <taxon>Magnoliopsida</taxon>
        <taxon>eudicotyledons</taxon>
        <taxon>Gunneridae</taxon>
        <taxon>Pentapetalae</taxon>
        <taxon>rosids</taxon>
        <taxon>fabids</taxon>
        <taxon>Malpighiales</taxon>
        <taxon>Euphorbiaceae</taxon>
        <taxon>Crotonoideae</taxon>
        <taxon>Manihoteae</taxon>
        <taxon>Manihot</taxon>
    </lineage>
</organism>
<evidence type="ECO:0000256" key="2">
    <source>
        <dbReference type="ARBA" id="ARBA00022771"/>
    </source>
</evidence>
<feature type="region of interest" description="Disordered" evidence="4">
    <location>
        <begin position="1188"/>
        <end position="1218"/>
    </location>
</feature>
<feature type="compositionally biased region" description="Low complexity" evidence="4">
    <location>
        <begin position="90"/>
        <end position="99"/>
    </location>
</feature>
<dbReference type="OrthoDB" id="757982at2759"/>
<feature type="region of interest" description="Disordered" evidence="4">
    <location>
        <begin position="886"/>
        <end position="963"/>
    </location>
</feature>
<feature type="compositionally biased region" description="Polar residues" evidence="4">
    <location>
        <begin position="1056"/>
        <end position="1072"/>
    </location>
</feature>
<feature type="compositionally biased region" description="Polar residues" evidence="4">
    <location>
        <begin position="148"/>
        <end position="174"/>
    </location>
</feature>
<feature type="compositionally biased region" description="Polar residues" evidence="4">
    <location>
        <begin position="1400"/>
        <end position="1411"/>
    </location>
</feature>
<dbReference type="Gramene" id="Manes.03G193000.8.v8.1">
    <property type="protein sequence ID" value="Manes.03G193000.8.v8.1.CDS"/>
    <property type="gene ID" value="Manes.03G193000.v8.1"/>
</dbReference>
<feature type="compositionally biased region" description="Polar residues" evidence="4">
    <location>
        <begin position="1431"/>
        <end position="1442"/>
    </location>
</feature>
<dbReference type="GO" id="GO:0008270">
    <property type="term" value="F:zinc ion binding"/>
    <property type="evidence" value="ECO:0007669"/>
    <property type="project" value="UniProtKB-KW"/>
</dbReference>
<feature type="compositionally biased region" description="Basic and acidic residues" evidence="4">
    <location>
        <begin position="933"/>
        <end position="942"/>
    </location>
</feature>